<accession>A0A5E4QHH6</accession>
<protein>
    <recommendedName>
        <fullName evidence="7">Aspartate aminotransferase</fullName>
        <ecNumber evidence="7">2.6.1.1</ecNumber>
    </recommendedName>
</protein>
<keyword evidence="5 7" id="KW-0808">Transferase</keyword>
<dbReference type="PANTHER" id="PTHR11879:SF55">
    <property type="entry name" value="GLUTAMATE OXALOACETATE TRANSAMINASE 1, ISOFORM B"/>
    <property type="match status" value="1"/>
</dbReference>
<evidence type="ECO:0000256" key="2">
    <source>
        <dbReference type="ARBA" id="ARBA00007441"/>
    </source>
</evidence>
<evidence type="ECO:0000256" key="6">
    <source>
        <dbReference type="ARBA" id="ARBA00022898"/>
    </source>
</evidence>
<dbReference type="CDD" id="cd00609">
    <property type="entry name" value="AAT_like"/>
    <property type="match status" value="1"/>
</dbReference>
<dbReference type="InterPro" id="IPR015421">
    <property type="entry name" value="PyrdxlP-dep_Trfase_major"/>
</dbReference>
<evidence type="ECO:0000313" key="9">
    <source>
        <dbReference type="EMBL" id="VVC97575.1"/>
    </source>
</evidence>
<dbReference type="Proteomes" id="UP000324832">
    <property type="component" value="Unassembled WGS sequence"/>
</dbReference>
<keyword evidence="4 7" id="KW-0032">Aminotransferase</keyword>
<dbReference type="Pfam" id="PF00155">
    <property type="entry name" value="Aminotran_1_2"/>
    <property type="match status" value="1"/>
</dbReference>
<proteinExistence type="inferred from homology"/>
<dbReference type="PANTHER" id="PTHR11879">
    <property type="entry name" value="ASPARTATE AMINOTRANSFERASE"/>
    <property type="match status" value="1"/>
</dbReference>
<evidence type="ECO:0000256" key="3">
    <source>
        <dbReference type="ARBA" id="ARBA00011738"/>
    </source>
</evidence>
<evidence type="ECO:0000256" key="5">
    <source>
        <dbReference type="ARBA" id="ARBA00022679"/>
    </source>
</evidence>
<dbReference type="InterPro" id="IPR004838">
    <property type="entry name" value="NHTrfase_class1_PyrdxlP-BS"/>
</dbReference>
<dbReference type="InterPro" id="IPR015424">
    <property type="entry name" value="PyrdxlP-dep_Trfase"/>
</dbReference>
<dbReference type="GO" id="GO:0004069">
    <property type="term" value="F:L-aspartate:2-oxoglutarate aminotransferase activity"/>
    <property type="evidence" value="ECO:0007669"/>
    <property type="project" value="UniProtKB-EC"/>
</dbReference>
<dbReference type="PROSITE" id="PS00105">
    <property type="entry name" value="AA_TRANSFER_CLASS_1"/>
    <property type="match status" value="1"/>
</dbReference>
<comment type="cofactor">
    <cofactor evidence="1">
        <name>pyridoxal 5'-phosphate</name>
        <dbReference type="ChEBI" id="CHEBI:597326"/>
    </cofactor>
</comment>
<reference evidence="9 10" key="1">
    <citation type="submission" date="2017-07" db="EMBL/GenBank/DDBJ databases">
        <authorList>
            <person name="Talla V."/>
            <person name="Backstrom N."/>
        </authorList>
    </citation>
    <scope>NUCLEOTIDE SEQUENCE [LARGE SCALE GENOMIC DNA]</scope>
</reference>
<dbReference type="GO" id="GO:0006532">
    <property type="term" value="P:aspartate biosynthetic process"/>
    <property type="evidence" value="ECO:0007669"/>
    <property type="project" value="TreeGrafter"/>
</dbReference>
<dbReference type="EMBL" id="FZQP02003222">
    <property type="protein sequence ID" value="VVC97575.1"/>
    <property type="molecule type" value="Genomic_DNA"/>
</dbReference>
<comment type="subunit">
    <text evidence="3 7">Homodimer.</text>
</comment>
<dbReference type="SUPFAM" id="SSF53383">
    <property type="entry name" value="PLP-dependent transferases"/>
    <property type="match status" value="1"/>
</dbReference>
<evidence type="ECO:0000256" key="4">
    <source>
        <dbReference type="ARBA" id="ARBA00022576"/>
    </source>
</evidence>
<comment type="similarity">
    <text evidence="2">Belongs to the class-I pyridoxal-phosphate-dependent aminotransferase family.</text>
</comment>
<evidence type="ECO:0000313" key="10">
    <source>
        <dbReference type="Proteomes" id="UP000324832"/>
    </source>
</evidence>
<gene>
    <name evidence="9" type="ORF">LSINAPIS_LOCUS8820</name>
</gene>
<sequence length="334" mass="39407">MKMASHGSSLLFGRWRSKWQLMRHFSMNIFPCLAFGVQVLSGTGGLRVGAEFLQEHLKYNTFYYSNPTWENHHLVFVKSGFSQPRVYRYWDPKRRAFDFEGMVEDLSGAPENSVILLHACAHNPTGIDPTREQWEKIADVMEQRKLFPFFDSAYQGFASGDLDRDAWAVRYFVQRGFELVCSQSYAKNFGLYNERVGNLAVVVSDQRLVAPIRSQLTWVVRGMYSNPPAHGARVVANVLADEKLFNQWREHIKLMSSRVIEMREALRAELINYLILNIVLYIYHCRRDSRVQFCNDIFDDNIFINYRYKIYSVFFFFKNKCNYYFVEIIYYNYI</sequence>
<comment type="miscellaneous">
    <text evidence="7">In eukaryotes there are cytoplasmic, mitochondrial and chloroplastic isozymes.</text>
</comment>
<dbReference type="GO" id="GO:0030170">
    <property type="term" value="F:pyridoxal phosphate binding"/>
    <property type="evidence" value="ECO:0007669"/>
    <property type="project" value="InterPro"/>
</dbReference>
<dbReference type="GO" id="GO:0005829">
    <property type="term" value="C:cytosol"/>
    <property type="evidence" value="ECO:0007669"/>
    <property type="project" value="TreeGrafter"/>
</dbReference>
<name>A0A5E4QHH6_9NEOP</name>
<comment type="catalytic activity">
    <reaction evidence="7">
        <text>L-aspartate + 2-oxoglutarate = oxaloacetate + L-glutamate</text>
        <dbReference type="Rhea" id="RHEA:21824"/>
        <dbReference type="ChEBI" id="CHEBI:16452"/>
        <dbReference type="ChEBI" id="CHEBI:16810"/>
        <dbReference type="ChEBI" id="CHEBI:29985"/>
        <dbReference type="ChEBI" id="CHEBI:29991"/>
        <dbReference type="EC" id="2.6.1.1"/>
    </reaction>
</comment>
<dbReference type="FunFam" id="3.40.640.10:FF:000066">
    <property type="entry name" value="Aspartate aminotransferase"/>
    <property type="match status" value="1"/>
</dbReference>
<organism evidence="9 10">
    <name type="scientific">Leptidea sinapis</name>
    <dbReference type="NCBI Taxonomy" id="189913"/>
    <lineage>
        <taxon>Eukaryota</taxon>
        <taxon>Metazoa</taxon>
        <taxon>Ecdysozoa</taxon>
        <taxon>Arthropoda</taxon>
        <taxon>Hexapoda</taxon>
        <taxon>Insecta</taxon>
        <taxon>Pterygota</taxon>
        <taxon>Neoptera</taxon>
        <taxon>Endopterygota</taxon>
        <taxon>Lepidoptera</taxon>
        <taxon>Glossata</taxon>
        <taxon>Ditrysia</taxon>
        <taxon>Papilionoidea</taxon>
        <taxon>Pieridae</taxon>
        <taxon>Dismorphiinae</taxon>
        <taxon>Leptidea</taxon>
    </lineage>
</organism>
<evidence type="ECO:0000256" key="7">
    <source>
        <dbReference type="RuleBase" id="RU000480"/>
    </source>
</evidence>
<dbReference type="InterPro" id="IPR004839">
    <property type="entry name" value="Aminotransferase_I/II_large"/>
</dbReference>
<keyword evidence="6" id="KW-0663">Pyridoxal phosphate</keyword>
<evidence type="ECO:0000259" key="8">
    <source>
        <dbReference type="Pfam" id="PF00155"/>
    </source>
</evidence>
<dbReference type="Gene3D" id="3.40.640.10">
    <property type="entry name" value="Type I PLP-dependent aspartate aminotransferase-like (Major domain)"/>
    <property type="match status" value="1"/>
</dbReference>
<dbReference type="PRINTS" id="PR00799">
    <property type="entry name" value="TRANSAMINASE"/>
</dbReference>
<keyword evidence="10" id="KW-1185">Reference proteome</keyword>
<dbReference type="AlphaFoldDB" id="A0A5E4QHH6"/>
<dbReference type="EC" id="2.6.1.1" evidence="7"/>
<feature type="domain" description="Aminotransferase class I/classII large" evidence="8">
    <location>
        <begin position="37"/>
        <end position="294"/>
    </location>
</feature>
<evidence type="ECO:0000256" key="1">
    <source>
        <dbReference type="ARBA" id="ARBA00001933"/>
    </source>
</evidence>
<dbReference type="InterPro" id="IPR000796">
    <property type="entry name" value="Asp_trans"/>
</dbReference>